<dbReference type="PANTHER" id="PTHR39203:SF1">
    <property type="entry name" value="CYTOPLASMIC PROTEIN"/>
    <property type="match status" value="1"/>
</dbReference>
<sequence length="194" mass="21140">MRVNRASLLLAGPPVIRERPWSVPDLLRQDPGVVPDERVRQFWDEFCAVSGTEPSALTAVEAFGDSPVVADELVALVLAGTKRATVALLSDFSRTGTAVPVPGDLWIAVDGQGRPACVLRTVQVRVGPLDSVDASFAEDEGEGERTVEWWLAAHRRFFRRQAERAGAAFDEAAEPVVFERFEVAHIRAPEPPTG</sequence>
<feature type="domain" description="ASCH" evidence="1">
    <location>
        <begin position="61"/>
        <end position="185"/>
    </location>
</feature>
<accession>A0A6J4M4T1</accession>
<proteinExistence type="predicted"/>
<name>A0A6J4M4T1_9ACTN</name>
<dbReference type="InterPro" id="IPR009326">
    <property type="entry name" value="DUF984"/>
</dbReference>
<reference evidence="2" key="1">
    <citation type="submission" date="2020-02" db="EMBL/GenBank/DDBJ databases">
        <authorList>
            <person name="Meier V. D."/>
        </authorList>
    </citation>
    <scope>NUCLEOTIDE SEQUENCE</scope>
    <source>
        <strain evidence="2">AVDCRST_MAG07</strain>
    </source>
</reference>
<dbReference type="InterPro" id="IPR015947">
    <property type="entry name" value="PUA-like_sf"/>
</dbReference>
<evidence type="ECO:0000313" key="2">
    <source>
        <dbReference type="EMBL" id="CAA9350169.1"/>
    </source>
</evidence>
<dbReference type="Gene3D" id="3.10.400.10">
    <property type="entry name" value="Sulfate adenylyltransferase"/>
    <property type="match status" value="1"/>
</dbReference>
<evidence type="ECO:0000259" key="1">
    <source>
        <dbReference type="SMART" id="SM01022"/>
    </source>
</evidence>
<dbReference type="AlphaFoldDB" id="A0A6J4M4T1"/>
<gene>
    <name evidence="2" type="ORF">AVDCRST_MAG07-2949</name>
</gene>
<protein>
    <recommendedName>
        <fullName evidence="1">ASCH domain-containing protein</fullName>
    </recommendedName>
</protein>
<dbReference type="Pfam" id="PF04266">
    <property type="entry name" value="ASCH"/>
    <property type="match status" value="1"/>
</dbReference>
<dbReference type="SMART" id="SM01022">
    <property type="entry name" value="ASCH"/>
    <property type="match status" value="1"/>
</dbReference>
<dbReference type="EMBL" id="CADCUB010000142">
    <property type="protein sequence ID" value="CAA9350169.1"/>
    <property type="molecule type" value="Genomic_DNA"/>
</dbReference>
<dbReference type="SUPFAM" id="SSF88697">
    <property type="entry name" value="PUA domain-like"/>
    <property type="match status" value="1"/>
</dbReference>
<dbReference type="CDD" id="cd06553">
    <property type="entry name" value="ASCH_Ef3133_like"/>
    <property type="match status" value="1"/>
</dbReference>
<organism evidence="2">
    <name type="scientific">uncultured Frankineae bacterium</name>
    <dbReference type="NCBI Taxonomy" id="437475"/>
    <lineage>
        <taxon>Bacteria</taxon>
        <taxon>Bacillati</taxon>
        <taxon>Actinomycetota</taxon>
        <taxon>Actinomycetes</taxon>
        <taxon>Frankiales</taxon>
        <taxon>environmental samples</taxon>
    </lineage>
</organism>
<dbReference type="PANTHER" id="PTHR39203">
    <property type="entry name" value="CYTOPLASMIC PROTEIN-RELATED"/>
    <property type="match status" value="1"/>
</dbReference>
<dbReference type="InterPro" id="IPR007374">
    <property type="entry name" value="ASCH_domain"/>
</dbReference>